<feature type="region of interest" description="Disordered" evidence="1">
    <location>
        <begin position="359"/>
        <end position="479"/>
    </location>
</feature>
<feature type="compositionally biased region" description="Polar residues" evidence="1">
    <location>
        <begin position="1"/>
        <end position="17"/>
    </location>
</feature>
<feature type="region of interest" description="Disordered" evidence="1">
    <location>
        <begin position="1"/>
        <end position="101"/>
    </location>
</feature>
<sequence>MSASATLTISNPWTTGPSDLKRRHTRGNTAISQTSSRSHSTVPGTALSGKSNGSFEDDFLQHRDDSAMPSNAHPATHNKSHSRAGGATRPDMDSTDKSSVPSWFGSLRSFAISASSSSRGAFTPLLPPTGPKSSRSKSKSKSNYSLSSSSSSSGSLGRSRSRGRSSSIYYANTLDDPDSEGDCDSDSYQDEPVTSRNGLKENRVRGPRTSWALLDPTLGGILPQSYKVVPGSEPEPELSSPSSTSDSSCESSLPSPASFSNVESLAVSETRRDTDDDDAFEEGYGPVDDSYENDLVSKRPRSKTSSSGSAFSLIKSYVPSLPTFSDSASGSTAAAEKRSSGSGGLWSMRRLSMNLLSNNQYAQLDTSKNANSQERNDKSVEAGQRREDGEEEEEEENTQGYSSYKDDDMLCGQGKADPHKRSRGGSFRKDRSKPAASMSPKVSSPISPSSTSYFASMLSTASSAVSSKGSKARKTGRTE</sequence>
<evidence type="ECO:0000256" key="1">
    <source>
        <dbReference type="SAM" id="MobiDB-lite"/>
    </source>
</evidence>
<organism evidence="2 3">
    <name type="scientific">Mortierella alpina</name>
    <name type="common">Oleaginous fungus</name>
    <name type="synonym">Mortierella renispora</name>
    <dbReference type="NCBI Taxonomy" id="64518"/>
    <lineage>
        <taxon>Eukaryota</taxon>
        <taxon>Fungi</taxon>
        <taxon>Fungi incertae sedis</taxon>
        <taxon>Mucoromycota</taxon>
        <taxon>Mortierellomycotina</taxon>
        <taxon>Mortierellomycetes</taxon>
        <taxon>Mortierellales</taxon>
        <taxon>Mortierellaceae</taxon>
        <taxon>Mortierella</taxon>
    </lineage>
</organism>
<feature type="compositionally biased region" description="Basic residues" evidence="1">
    <location>
        <begin position="470"/>
        <end position="479"/>
    </location>
</feature>
<feature type="compositionally biased region" description="Polar residues" evidence="1">
    <location>
        <begin position="27"/>
        <end position="54"/>
    </location>
</feature>
<comment type="caution">
    <text evidence="2">The sequence shown here is derived from an EMBL/GenBank/DDBJ whole genome shotgun (WGS) entry which is preliminary data.</text>
</comment>
<feature type="region of interest" description="Disordered" evidence="1">
    <location>
        <begin position="114"/>
        <end position="345"/>
    </location>
</feature>
<accession>A0A9P8A202</accession>
<evidence type="ECO:0000313" key="3">
    <source>
        <dbReference type="Proteomes" id="UP000717515"/>
    </source>
</evidence>
<dbReference type="AlphaFoldDB" id="A0A9P8A202"/>
<protein>
    <submittedName>
        <fullName evidence="2">Uncharacterized protein</fullName>
    </submittedName>
</protein>
<feature type="compositionally biased region" description="Polar residues" evidence="1">
    <location>
        <begin position="359"/>
        <end position="373"/>
    </location>
</feature>
<reference evidence="2" key="1">
    <citation type="submission" date="2021-07" db="EMBL/GenBank/DDBJ databases">
        <title>Draft genome of Mortierella alpina, strain LL118, isolated from an aspen leaf litter sample.</title>
        <authorList>
            <person name="Yang S."/>
            <person name="Vinatzer B.A."/>
        </authorList>
    </citation>
    <scope>NUCLEOTIDE SEQUENCE</scope>
    <source>
        <strain evidence="2">LL118</strain>
    </source>
</reference>
<feature type="compositionally biased region" description="Polar residues" evidence="1">
    <location>
        <begin position="322"/>
        <end position="332"/>
    </location>
</feature>
<proteinExistence type="predicted"/>
<feature type="compositionally biased region" description="Low complexity" evidence="1">
    <location>
        <begin position="141"/>
        <end position="158"/>
    </location>
</feature>
<dbReference type="Proteomes" id="UP000717515">
    <property type="component" value="Unassembled WGS sequence"/>
</dbReference>
<dbReference type="EMBL" id="JAIFTL010000109">
    <property type="protein sequence ID" value="KAG9323263.1"/>
    <property type="molecule type" value="Genomic_DNA"/>
</dbReference>
<gene>
    <name evidence="2" type="ORF">KVV02_000157</name>
</gene>
<feature type="compositionally biased region" description="Basic and acidic residues" evidence="1">
    <location>
        <begin position="374"/>
        <end position="388"/>
    </location>
</feature>
<feature type="compositionally biased region" description="Acidic residues" evidence="1">
    <location>
        <begin position="175"/>
        <end position="189"/>
    </location>
</feature>
<feature type="compositionally biased region" description="Low complexity" evidence="1">
    <location>
        <begin position="237"/>
        <end position="260"/>
    </location>
</feature>
<name>A0A9P8A202_MORAP</name>
<evidence type="ECO:0000313" key="2">
    <source>
        <dbReference type="EMBL" id="KAG9323263.1"/>
    </source>
</evidence>
<feature type="compositionally biased region" description="Low complexity" evidence="1">
    <location>
        <begin position="437"/>
        <end position="469"/>
    </location>
</feature>